<comment type="similarity">
    <text evidence="1 3 4">Belongs to the GrpE family.</text>
</comment>
<evidence type="ECO:0000256" key="5">
    <source>
        <dbReference type="SAM" id="MobiDB-lite"/>
    </source>
</evidence>
<dbReference type="EMBL" id="DXAW01000107">
    <property type="protein sequence ID" value="HIZ86060.1"/>
    <property type="molecule type" value="Genomic_DNA"/>
</dbReference>
<dbReference type="InterPro" id="IPR000740">
    <property type="entry name" value="GrpE"/>
</dbReference>
<sequence length="192" mass="21712">MDEKEEIKEKKEDIKEAGGGVSDEAASEGSEKKKKGEKHSRKDEELKALQSKMDEVNDKYVRLAAEFDNYRRRTARERLDLISTAGEDIIKGMLPVLDDCERALQVLRESNADQAAIEGTELIYNKLMSYLKGRGLSVIDAVGKELDTDFHEAVARMPVQEEDRKNRIIDVIQPGYKLNDKVIRFAKVVVGV</sequence>
<dbReference type="AlphaFoldDB" id="A0A9D2KAA5"/>
<dbReference type="PANTHER" id="PTHR21237:SF23">
    <property type="entry name" value="GRPE PROTEIN HOMOLOG, MITOCHONDRIAL"/>
    <property type="match status" value="1"/>
</dbReference>
<gene>
    <name evidence="3" type="primary">grpE</name>
    <name evidence="6" type="ORF">IAC04_06185</name>
</gene>
<dbReference type="Proteomes" id="UP000824115">
    <property type="component" value="Unassembled WGS sequence"/>
</dbReference>
<evidence type="ECO:0000256" key="2">
    <source>
        <dbReference type="ARBA" id="ARBA00023186"/>
    </source>
</evidence>
<dbReference type="GO" id="GO:0006457">
    <property type="term" value="P:protein folding"/>
    <property type="evidence" value="ECO:0007669"/>
    <property type="project" value="InterPro"/>
</dbReference>
<dbReference type="GO" id="GO:0042803">
    <property type="term" value="F:protein homodimerization activity"/>
    <property type="evidence" value="ECO:0007669"/>
    <property type="project" value="InterPro"/>
</dbReference>
<reference evidence="6" key="2">
    <citation type="submission" date="2021-04" db="EMBL/GenBank/DDBJ databases">
        <authorList>
            <person name="Gilroy R."/>
        </authorList>
    </citation>
    <scope>NUCLEOTIDE SEQUENCE</scope>
    <source>
        <strain evidence="6">Gambia16-554</strain>
    </source>
</reference>
<evidence type="ECO:0000256" key="4">
    <source>
        <dbReference type="RuleBase" id="RU004478"/>
    </source>
</evidence>
<evidence type="ECO:0000256" key="1">
    <source>
        <dbReference type="ARBA" id="ARBA00009054"/>
    </source>
</evidence>
<dbReference type="Pfam" id="PF01025">
    <property type="entry name" value="GrpE"/>
    <property type="match status" value="1"/>
</dbReference>
<keyword evidence="3" id="KW-0346">Stress response</keyword>
<dbReference type="GO" id="GO:0051087">
    <property type="term" value="F:protein-folding chaperone binding"/>
    <property type="evidence" value="ECO:0007669"/>
    <property type="project" value="InterPro"/>
</dbReference>
<dbReference type="PRINTS" id="PR00773">
    <property type="entry name" value="GRPEPROTEIN"/>
</dbReference>
<dbReference type="PANTHER" id="PTHR21237">
    <property type="entry name" value="GRPE PROTEIN"/>
    <property type="match status" value="1"/>
</dbReference>
<feature type="region of interest" description="Disordered" evidence="5">
    <location>
        <begin position="1"/>
        <end position="49"/>
    </location>
</feature>
<dbReference type="HAMAP" id="MF_01151">
    <property type="entry name" value="GrpE"/>
    <property type="match status" value="1"/>
</dbReference>
<comment type="subcellular location">
    <subcellularLocation>
        <location evidence="3">Cytoplasm</location>
    </subcellularLocation>
</comment>
<proteinExistence type="inferred from homology"/>
<dbReference type="GO" id="GO:0000774">
    <property type="term" value="F:adenyl-nucleotide exchange factor activity"/>
    <property type="evidence" value="ECO:0007669"/>
    <property type="project" value="InterPro"/>
</dbReference>
<organism evidence="6 7">
    <name type="scientific">Candidatus Coprenecus stercoravium</name>
    <dbReference type="NCBI Taxonomy" id="2840735"/>
    <lineage>
        <taxon>Bacteria</taxon>
        <taxon>Pseudomonadati</taxon>
        <taxon>Bacteroidota</taxon>
        <taxon>Bacteroidia</taxon>
        <taxon>Bacteroidales</taxon>
        <taxon>Rikenellaceae</taxon>
        <taxon>Rikenellaceae incertae sedis</taxon>
        <taxon>Candidatus Coprenecus</taxon>
    </lineage>
</organism>
<comment type="caution">
    <text evidence="6">The sequence shown here is derived from an EMBL/GenBank/DDBJ whole genome shotgun (WGS) entry which is preliminary data.</text>
</comment>
<dbReference type="Gene3D" id="2.30.22.10">
    <property type="entry name" value="Head domain of nucleotide exchange factor GrpE"/>
    <property type="match status" value="1"/>
</dbReference>
<feature type="compositionally biased region" description="Basic and acidic residues" evidence="5">
    <location>
        <begin position="40"/>
        <end position="49"/>
    </location>
</feature>
<keyword evidence="2 3" id="KW-0143">Chaperone</keyword>
<dbReference type="SUPFAM" id="SSF58014">
    <property type="entry name" value="Coiled-coil domain of nucleotide exchange factor GrpE"/>
    <property type="match status" value="1"/>
</dbReference>
<dbReference type="CDD" id="cd00446">
    <property type="entry name" value="GrpE"/>
    <property type="match status" value="1"/>
</dbReference>
<evidence type="ECO:0000313" key="7">
    <source>
        <dbReference type="Proteomes" id="UP000824115"/>
    </source>
</evidence>
<dbReference type="SUPFAM" id="SSF51064">
    <property type="entry name" value="Head domain of nucleotide exchange factor GrpE"/>
    <property type="match status" value="1"/>
</dbReference>
<evidence type="ECO:0000256" key="3">
    <source>
        <dbReference type="HAMAP-Rule" id="MF_01151"/>
    </source>
</evidence>
<comment type="function">
    <text evidence="3">Participates actively in the response to hyperosmotic and heat shock by preventing the aggregation of stress-denatured proteins, in association with DnaK and GrpE. It is the nucleotide exchange factor for DnaK and may function as a thermosensor. Unfolded proteins bind initially to DnaJ; upon interaction with the DnaJ-bound protein, DnaK hydrolyzes its bound ATP, resulting in the formation of a stable complex. GrpE releases ADP from DnaK; ATP binding to DnaK triggers the release of the substrate protein, thus completing the reaction cycle. Several rounds of ATP-dependent interactions between DnaJ, DnaK and GrpE are required for fully efficient folding.</text>
</comment>
<dbReference type="Gene3D" id="3.90.20.20">
    <property type="match status" value="1"/>
</dbReference>
<name>A0A9D2KAA5_9BACT</name>
<dbReference type="GO" id="GO:0051082">
    <property type="term" value="F:unfolded protein binding"/>
    <property type="evidence" value="ECO:0007669"/>
    <property type="project" value="TreeGrafter"/>
</dbReference>
<evidence type="ECO:0000313" key="6">
    <source>
        <dbReference type="EMBL" id="HIZ86060.1"/>
    </source>
</evidence>
<dbReference type="InterPro" id="IPR013805">
    <property type="entry name" value="GrpE_CC"/>
</dbReference>
<protein>
    <recommendedName>
        <fullName evidence="3">Protein GrpE</fullName>
    </recommendedName>
    <alternativeName>
        <fullName evidence="3">HSP-70 cofactor</fullName>
    </alternativeName>
</protein>
<reference evidence="6" key="1">
    <citation type="journal article" date="2021" name="PeerJ">
        <title>Extensive microbial diversity within the chicken gut microbiome revealed by metagenomics and culture.</title>
        <authorList>
            <person name="Gilroy R."/>
            <person name="Ravi A."/>
            <person name="Getino M."/>
            <person name="Pursley I."/>
            <person name="Horton D.L."/>
            <person name="Alikhan N.F."/>
            <person name="Baker D."/>
            <person name="Gharbi K."/>
            <person name="Hall N."/>
            <person name="Watson M."/>
            <person name="Adriaenssens E.M."/>
            <person name="Foster-Nyarko E."/>
            <person name="Jarju S."/>
            <person name="Secka A."/>
            <person name="Antonio M."/>
            <person name="Oren A."/>
            <person name="Chaudhuri R.R."/>
            <person name="La Ragione R."/>
            <person name="Hildebrand F."/>
            <person name="Pallen M.J."/>
        </authorList>
    </citation>
    <scope>NUCLEOTIDE SEQUENCE</scope>
    <source>
        <strain evidence="6">Gambia16-554</strain>
    </source>
</reference>
<accession>A0A9D2KAA5</accession>
<dbReference type="InterPro" id="IPR009012">
    <property type="entry name" value="GrpE_head"/>
</dbReference>
<dbReference type="GO" id="GO:0005737">
    <property type="term" value="C:cytoplasm"/>
    <property type="evidence" value="ECO:0007669"/>
    <property type="project" value="UniProtKB-SubCell"/>
</dbReference>
<feature type="compositionally biased region" description="Basic and acidic residues" evidence="5">
    <location>
        <begin position="1"/>
        <end position="16"/>
    </location>
</feature>
<comment type="subunit">
    <text evidence="3">Homodimer.</text>
</comment>
<keyword evidence="3" id="KW-0963">Cytoplasm</keyword>